<dbReference type="PROSITE" id="PS50262">
    <property type="entry name" value="G_PROTEIN_RECEP_F1_2"/>
    <property type="match status" value="1"/>
</dbReference>
<dbReference type="EMBL" id="MU827338">
    <property type="protein sequence ID" value="KAJ7353889.1"/>
    <property type="molecule type" value="Genomic_DNA"/>
</dbReference>
<dbReference type="PANTHER" id="PTHR22752">
    <property type="entry name" value="G PROTEIN-COUPLED RECEPTOR"/>
    <property type="match status" value="1"/>
</dbReference>
<evidence type="ECO:0000259" key="16">
    <source>
        <dbReference type="PROSITE" id="PS50262"/>
    </source>
</evidence>
<reference evidence="17" key="1">
    <citation type="submission" date="2023-01" db="EMBL/GenBank/DDBJ databases">
        <title>Genome assembly of the deep-sea coral Lophelia pertusa.</title>
        <authorList>
            <person name="Herrera S."/>
            <person name="Cordes E."/>
        </authorList>
    </citation>
    <scope>NUCLEOTIDE SEQUENCE</scope>
    <source>
        <strain evidence="17">USNM1676648</strain>
        <tissue evidence="17">Polyp</tissue>
    </source>
</reference>
<keyword evidence="18" id="KW-1185">Reference proteome</keyword>
<evidence type="ECO:0000256" key="10">
    <source>
        <dbReference type="ARBA" id="ARBA00023157"/>
    </source>
</evidence>
<keyword evidence="10" id="KW-1015">Disulfide bond</keyword>
<evidence type="ECO:0000256" key="15">
    <source>
        <dbReference type="SAM" id="Phobius"/>
    </source>
</evidence>
<dbReference type="InterPro" id="IPR000276">
    <property type="entry name" value="GPCR_Rhodpsn"/>
</dbReference>
<protein>
    <recommendedName>
        <fullName evidence="16">G-protein coupled receptors family 1 profile domain-containing protein</fullName>
    </recommendedName>
</protein>
<keyword evidence="6 15" id="KW-1133">Transmembrane helix</keyword>
<keyword evidence="8" id="KW-0969">Cilium</keyword>
<dbReference type="GO" id="GO:0060170">
    <property type="term" value="C:ciliary membrane"/>
    <property type="evidence" value="ECO:0007669"/>
    <property type="project" value="UniProtKB-SubCell"/>
</dbReference>
<evidence type="ECO:0000256" key="8">
    <source>
        <dbReference type="ARBA" id="ARBA00023069"/>
    </source>
</evidence>
<evidence type="ECO:0000256" key="1">
    <source>
        <dbReference type="ARBA" id="ARBA00004309"/>
    </source>
</evidence>
<accession>A0A9W9YL07</accession>
<dbReference type="PANTHER" id="PTHR22752:SF10">
    <property type="entry name" value="G-PROTEIN COUPLED RECEPTOR 161"/>
    <property type="match status" value="1"/>
</dbReference>
<dbReference type="SUPFAM" id="SSF81321">
    <property type="entry name" value="Family A G protein-coupled receptor-like"/>
    <property type="match status" value="1"/>
</dbReference>
<gene>
    <name evidence="17" type="ORF">OS493_031596</name>
</gene>
<dbReference type="AlphaFoldDB" id="A0A9W9YL07"/>
<keyword evidence="4" id="KW-1003">Cell membrane</keyword>
<evidence type="ECO:0000256" key="11">
    <source>
        <dbReference type="ARBA" id="ARBA00023170"/>
    </source>
</evidence>
<feature type="domain" description="G-protein coupled receptors family 1 profile" evidence="16">
    <location>
        <begin position="1"/>
        <end position="195"/>
    </location>
</feature>
<evidence type="ECO:0000256" key="13">
    <source>
        <dbReference type="ARBA" id="ARBA00023224"/>
    </source>
</evidence>
<organism evidence="17 18">
    <name type="scientific">Desmophyllum pertusum</name>
    <dbReference type="NCBI Taxonomy" id="174260"/>
    <lineage>
        <taxon>Eukaryota</taxon>
        <taxon>Metazoa</taxon>
        <taxon>Cnidaria</taxon>
        <taxon>Anthozoa</taxon>
        <taxon>Hexacorallia</taxon>
        <taxon>Scleractinia</taxon>
        <taxon>Caryophylliina</taxon>
        <taxon>Caryophylliidae</taxon>
        <taxon>Desmophyllum</taxon>
    </lineage>
</organism>
<feature type="transmembrane region" description="Helical" evidence="15">
    <location>
        <begin position="89"/>
        <end position="113"/>
    </location>
</feature>
<dbReference type="InterPro" id="IPR017452">
    <property type="entry name" value="GPCR_Rhodpsn_7TM"/>
</dbReference>
<dbReference type="CDD" id="cd00637">
    <property type="entry name" value="7tm_classA_rhodopsin-like"/>
    <property type="match status" value="1"/>
</dbReference>
<comment type="subcellular location">
    <subcellularLocation>
        <location evidence="2">Cell membrane</location>
        <topology evidence="2">Multi-pass membrane protein</topology>
    </subcellularLocation>
    <subcellularLocation>
        <location evidence="1">Cell projection</location>
        <location evidence="1">Cilium membrane</location>
    </subcellularLocation>
</comment>
<keyword evidence="3" id="KW-0217">Developmental protein</keyword>
<evidence type="ECO:0000256" key="9">
    <source>
        <dbReference type="ARBA" id="ARBA00023136"/>
    </source>
</evidence>
<evidence type="ECO:0000256" key="3">
    <source>
        <dbReference type="ARBA" id="ARBA00022473"/>
    </source>
</evidence>
<feature type="transmembrane region" description="Helical" evidence="15">
    <location>
        <begin position="134"/>
        <end position="160"/>
    </location>
</feature>
<evidence type="ECO:0000256" key="5">
    <source>
        <dbReference type="ARBA" id="ARBA00022692"/>
    </source>
</evidence>
<keyword evidence="5 15" id="KW-0812">Transmembrane</keyword>
<keyword evidence="7" id="KW-0297">G-protein coupled receptor</keyword>
<feature type="transmembrane region" description="Helical" evidence="15">
    <location>
        <begin position="38"/>
        <end position="57"/>
    </location>
</feature>
<sequence>MLLVYFGQVAGLSIGAMVYDRYQAIYRKRFPSLSKKQISIFLCIIWILPIPFIVPMFRQEFTYVESAGVCTNAAYDLEEWNIVSIVKNIVVSGVGFFLVLFSFWKIFAFLLPLRRRVSPGLLSNEEKLTVAAHVHSAWTSVFFVLIYLILVTPIVIVRIINNRRINAGKGAITGDVLCPVLWLYWLQCAIKPIIYVVRSEKCMHRLCRCLRRSEMTNEVMPRCFSNRKLFRVYEVSEVCRLENARRSTMSGDRFPVPPRGDTEFLDLCRIHIEAVPHMTNVSRSVSEQDRTAEDSVRQHFQDHTVCCSENVVVQDSIAFNKDLESSIDDGEEDKNSYQDEVLINHDSCISEASPIDIPADVCSDALELEVIERMLDVVLKAQQSNASQQVRV</sequence>
<dbReference type="GO" id="GO:0005768">
    <property type="term" value="C:endosome"/>
    <property type="evidence" value="ECO:0007669"/>
    <property type="project" value="TreeGrafter"/>
</dbReference>
<dbReference type="Pfam" id="PF00001">
    <property type="entry name" value="7tm_1"/>
    <property type="match status" value="1"/>
</dbReference>
<keyword evidence="9 15" id="KW-0472">Membrane</keyword>
<dbReference type="OrthoDB" id="5972536at2759"/>
<dbReference type="Proteomes" id="UP001163046">
    <property type="component" value="Unassembled WGS sequence"/>
</dbReference>
<comment type="caution">
    <text evidence="17">The sequence shown here is derived from an EMBL/GenBank/DDBJ whole genome shotgun (WGS) entry which is preliminary data.</text>
</comment>
<name>A0A9W9YL07_9CNID</name>
<evidence type="ECO:0000256" key="4">
    <source>
        <dbReference type="ARBA" id="ARBA00022475"/>
    </source>
</evidence>
<evidence type="ECO:0000256" key="12">
    <source>
        <dbReference type="ARBA" id="ARBA00023180"/>
    </source>
</evidence>
<keyword evidence="12" id="KW-0325">Glycoprotein</keyword>
<evidence type="ECO:0000313" key="18">
    <source>
        <dbReference type="Proteomes" id="UP001163046"/>
    </source>
</evidence>
<keyword evidence="14" id="KW-0966">Cell projection</keyword>
<dbReference type="GO" id="GO:0004930">
    <property type="term" value="F:G protein-coupled receptor activity"/>
    <property type="evidence" value="ECO:0007669"/>
    <property type="project" value="UniProtKB-KW"/>
</dbReference>
<proteinExistence type="predicted"/>
<evidence type="ECO:0000313" key="17">
    <source>
        <dbReference type="EMBL" id="KAJ7353889.1"/>
    </source>
</evidence>
<keyword evidence="11" id="KW-0675">Receptor</keyword>
<evidence type="ECO:0000256" key="7">
    <source>
        <dbReference type="ARBA" id="ARBA00023040"/>
    </source>
</evidence>
<evidence type="ECO:0000256" key="14">
    <source>
        <dbReference type="ARBA" id="ARBA00023273"/>
    </source>
</evidence>
<keyword evidence="13" id="KW-0807">Transducer</keyword>
<evidence type="ECO:0000256" key="6">
    <source>
        <dbReference type="ARBA" id="ARBA00022989"/>
    </source>
</evidence>
<dbReference type="Gene3D" id="1.20.1070.10">
    <property type="entry name" value="Rhodopsin 7-helix transmembrane proteins"/>
    <property type="match status" value="1"/>
</dbReference>
<evidence type="ECO:0000256" key="2">
    <source>
        <dbReference type="ARBA" id="ARBA00004651"/>
    </source>
</evidence>